<dbReference type="GO" id="GO:0004867">
    <property type="term" value="F:serine-type endopeptidase inhibitor activity"/>
    <property type="evidence" value="ECO:0007669"/>
    <property type="project" value="InterPro"/>
</dbReference>
<dbReference type="OMA" id="SCEMTWK"/>
<proteinExistence type="inferred from homology"/>
<evidence type="ECO:0000256" key="1">
    <source>
        <dbReference type="RuleBase" id="RU000411"/>
    </source>
</evidence>
<feature type="chain" id="PRO_5018699744" description="Serpin domain-containing protein" evidence="3">
    <location>
        <begin position="16"/>
        <end position="433"/>
    </location>
</feature>
<dbReference type="InterPro" id="IPR023796">
    <property type="entry name" value="Serpin_dom"/>
</dbReference>
<evidence type="ECO:0000256" key="3">
    <source>
        <dbReference type="SAM" id="SignalP"/>
    </source>
</evidence>
<feature type="domain" description="Serpin" evidence="4">
    <location>
        <begin position="52"/>
        <end position="391"/>
    </location>
</feature>
<name>A0A3Q3WUD0_MOLML</name>
<dbReference type="Gene3D" id="3.30.497.10">
    <property type="entry name" value="Antithrombin, subunit I, domain 2"/>
    <property type="match status" value="1"/>
</dbReference>
<evidence type="ECO:0000259" key="4">
    <source>
        <dbReference type="SMART" id="SM00093"/>
    </source>
</evidence>
<dbReference type="SMART" id="SM00093">
    <property type="entry name" value="SERPIN"/>
    <property type="match status" value="1"/>
</dbReference>
<feature type="signal peptide" evidence="3">
    <location>
        <begin position="1"/>
        <end position="15"/>
    </location>
</feature>
<dbReference type="InterPro" id="IPR042178">
    <property type="entry name" value="Serpin_sf_1"/>
</dbReference>
<dbReference type="InterPro" id="IPR036186">
    <property type="entry name" value="Serpin_sf"/>
</dbReference>
<comment type="similarity">
    <text evidence="1">Belongs to the serpin family.</text>
</comment>
<keyword evidence="3" id="KW-0732">Signal</keyword>
<dbReference type="InterPro" id="IPR042185">
    <property type="entry name" value="Serpin_sf_2"/>
</dbReference>
<organism evidence="5 6">
    <name type="scientific">Mola mola</name>
    <name type="common">Ocean sunfish</name>
    <name type="synonym">Tetraodon mola</name>
    <dbReference type="NCBI Taxonomy" id="94237"/>
    <lineage>
        <taxon>Eukaryota</taxon>
        <taxon>Metazoa</taxon>
        <taxon>Chordata</taxon>
        <taxon>Craniata</taxon>
        <taxon>Vertebrata</taxon>
        <taxon>Euteleostomi</taxon>
        <taxon>Actinopterygii</taxon>
        <taxon>Neopterygii</taxon>
        <taxon>Teleostei</taxon>
        <taxon>Neoteleostei</taxon>
        <taxon>Acanthomorphata</taxon>
        <taxon>Eupercaria</taxon>
        <taxon>Tetraodontiformes</taxon>
        <taxon>Molidae</taxon>
        <taxon>Mola</taxon>
    </lineage>
</organism>
<dbReference type="PROSITE" id="PS00284">
    <property type="entry name" value="SERPIN"/>
    <property type="match status" value="1"/>
</dbReference>
<reference evidence="5" key="2">
    <citation type="submission" date="2025-09" db="UniProtKB">
        <authorList>
            <consortium name="Ensembl"/>
        </authorList>
    </citation>
    <scope>IDENTIFICATION</scope>
</reference>
<dbReference type="Pfam" id="PF00079">
    <property type="entry name" value="Serpin"/>
    <property type="match status" value="1"/>
</dbReference>
<dbReference type="Proteomes" id="UP000261620">
    <property type="component" value="Unplaced"/>
</dbReference>
<sequence length="433" mass="47669">MNLLFLLCLCSLGMTEEPSTEAPDEVHSCGTRPLLSTEERRSIGGAVERLGLQLLENLPIGPQQPNVVLSPLSLALALAQLTLGARNETQKLLLKTLHAHNVPCYHHTLGGLLPHFRNTSLEVATRMYLRPGFEVKLSFVEDSLARYQSRPVPLVSVEEVNQWVENATKGHISNFLESIPHDVVLMLMNAVYFKGEWQTRFDPSVTSKGVFYLDNHNSVSVDMMKSAQYPLRLLDDPQLEAQVASFPFKGNTSFLIVLPMPGRGNVSSVLPKLNISDLYRRLPQEKIMQVNLPKVKLQYRQELQDALTSMGLGSLFSTPDLSRISDGPLRVASIRHASTVELSEEGVEASATTVVTTTRSISLFSVNSPFLFTLVDDTSLVPLFMGIVTNPAPDNDRMVNDDPHVNGTMSDQPIPAGPRVNNNSVTGSTVEVC</sequence>
<dbReference type="GO" id="GO:0005615">
    <property type="term" value="C:extracellular space"/>
    <property type="evidence" value="ECO:0007669"/>
    <property type="project" value="InterPro"/>
</dbReference>
<evidence type="ECO:0000313" key="5">
    <source>
        <dbReference type="Ensembl" id="ENSMMOP00000016077.1"/>
    </source>
</evidence>
<feature type="region of interest" description="Disordered" evidence="2">
    <location>
        <begin position="409"/>
        <end position="433"/>
    </location>
</feature>
<feature type="compositionally biased region" description="Polar residues" evidence="2">
    <location>
        <begin position="420"/>
        <end position="433"/>
    </location>
</feature>
<dbReference type="STRING" id="94237.ENSMMOP00000016077"/>
<dbReference type="PANTHER" id="PTHR11461:SF20">
    <property type="entry name" value="ALPHA-2-ANTIPLASMIN"/>
    <property type="match status" value="1"/>
</dbReference>
<dbReference type="PANTHER" id="PTHR11461">
    <property type="entry name" value="SERINE PROTEASE INHIBITOR, SERPIN"/>
    <property type="match status" value="1"/>
</dbReference>
<dbReference type="InterPro" id="IPR023795">
    <property type="entry name" value="Serpin_CS"/>
</dbReference>
<evidence type="ECO:0000313" key="6">
    <source>
        <dbReference type="Proteomes" id="UP000261620"/>
    </source>
</evidence>
<keyword evidence="6" id="KW-1185">Reference proteome</keyword>
<reference evidence="5" key="1">
    <citation type="submission" date="2025-08" db="UniProtKB">
        <authorList>
            <consortium name="Ensembl"/>
        </authorList>
    </citation>
    <scope>IDENTIFICATION</scope>
</reference>
<dbReference type="InterPro" id="IPR000215">
    <property type="entry name" value="Serpin_fam"/>
</dbReference>
<dbReference type="Gene3D" id="2.30.39.10">
    <property type="entry name" value="Alpha-1-antitrypsin, domain 1"/>
    <property type="match status" value="1"/>
</dbReference>
<evidence type="ECO:0000256" key="2">
    <source>
        <dbReference type="SAM" id="MobiDB-lite"/>
    </source>
</evidence>
<dbReference type="Ensembl" id="ENSMMOT00000016343.1">
    <property type="protein sequence ID" value="ENSMMOP00000016077.1"/>
    <property type="gene ID" value="ENSMMOG00000012268.1"/>
</dbReference>
<accession>A0A3Q3WUD0</accession>
<dbReference type="AlphaFoldDB" id="A0A3Q3WUD0"/>
<protein>
    <recommendedName>
        <fullName evidence="4">Serpin domain-containing protein</fullName>
    </recommendedName>
</protein>
<dbReference type="SUPFAM" id="SSF56574">
    <property type="entry name" value="Serpins"/>
    <property type="match status" value="1"/>
</dbReference>